<reference evidence="3" key="1">
    <citation type="submission" date="2023-04" db="EMBL/GenBank/DDBJ databases">
        <title>Phytophthora lilii NBRC 32176.</title>
        <authorList>
            <person name="Ichikawa N."/>
            <person name="Sato H."/>
            <person name="Tonouchi N."/>
        </authorList>
    </citation>
    <scope>NUCLEOTIDE SEQUENCE</scope>
    <source>
        <strain evidence="3">NBRC 32176</strain>
    </source>
</reference>
<organism evidence="3 4">
    <name type="scientific">Phytophthora lilii</name>
    <dbReference type="NCBI Taxonomy" id="2077276"/>
    <lineage>
        <taxon>Eukaryota</taxon>
        <taxon>Sar</taxon>
        <taxon>Stramenopiles</taxon>
        <taxon>Oomycota</taxon>
        <taxon>Peronosporomycetes</taxon>
        <taxon>Peronosporales</taxon>
        <taxon>Peronosporaceae</taxon>
        <taxon>Phytophthora</taxon>
    </lineage>
</organism>
<keyword evidence="4" id="KW-1185">Reference proteome</keyword>
<dbReference type="PANTHER" id="PTHR34733">
    <property type="match status" value="1"/>
</dbReference>
<dbReference type="PANTHER" id="PTHR34733:SF1">
    <property type="match status" value="1"/>
</dbReference>
<dbReference type="Proteomes" id="UP001165083">
    <property type="component" value="Unassembled WGS sequence"/>
</dbReference>
<proteinExistence type="predicted"/>
<feature type="region of interest" description="Disordered" evidence="1">
    <location>
        <begin position="187"/>
        <end position="207"/>
    </location>
</feature>
<dbReference type="AlphaFoldDB" id="A0A9W6X756"/>
<feature type="compositionally biased region" description="Basic residues" evidence="1">
    <location>
        <begin position="187"/>
        <end position="200"/>
    </location>
</feature>
<comment type="caution">
    <text evidence="3">The sequence shown here is derived from an EMBL/GenBank/DDBJ whole genome shotgun (WGS) entry which is preliminary data.</text>
</comment>
<evidence type="ECO:0000256" key="2">
    <source>
        <dbReference type="SAM" id="SignalP"/>
    </source>
</evidence>
<evidence type="ECO:0000313" key="4">
    <source>
        <dbReference type="Proteomes" id="UP001165083"/>
    </source>
</evidence>
<feature type="signal peptide" evidence="2">
    <location>
        <begin position="1"/>
        <end position="23"/>
    </location>
</feature>
<protein>
    <submittedName>
        <fullName evidence="3">Unnamed protein product</fullName>
    </submittedName>
</protein>
<evidence type="ECO:0000256" key="1">
    <source>
        <dbReference type="SAM" id="MobiDB-lite"/>
    </source>
</evidence>
<sequence length="325" mass="33564">MKIVNPAAFALVCLAVHGTGVFAKKNFTPPDHESGHGKGHITTAANFDAKGANMEVCPSGDCKNGKFMRLEVTSLTEVDAEGAEVEDKKITVFNPGNSDWLEIVTEEVNGVNVSSSTFVATLEVGDADVTFNLTASIYQGNATVEYGSQEITVPAGALKFTVDIAGWPFAADDNNLALVVSLDAKGPKSKALGKPKKNAKGKAGADPEVERVDLGDSMFMDVPGIAIIDGDVEKALVNSSVIDAAGDTAFEWVFPSFTQTLHYDPVLGDSSTTTTTTSGTTETSASASESSSGSTTDTSSTSAASIMSLPSLAAGALAALAYSLF</sequence>
<dbReference type="EMBL" id="BSXW01001022">
    <property type="protein sequence ID" value="GMF32872.1"/>
    <property type="molecule type" value="Genomic_DNA"/>
</dbReference>
<evidence type="ECO:0000313" key="3">
    <source>
        <dbReference type="EMBL" id="GMF32872.1"/>
    </source>
</evidence>
<dbReference type="OrthoDB" id="167659at2759"/>
<gene>
    <name evidence="3" type="ORF">Plil01_001403900</name>
</gene>
<name>A0A9W6X756_9STRA</name>
<feature type="region of interest" description="Disordered" evidence="1">
    <location>
        <begin position="271"/>
        <end position="300"/>
    </location>
</feature>
<feature type="chain" id="PRO_5040984027" evidence="2">
    <location>
        <begin position="24"/>
        <end position="325"/>
    </location>
</feature>
<accession>A0A9W6X756</accession>
<keyword evidence="2" id="KW-0732">Signal</keyword>